<protein>
    <submittedName>
        <fullName evidence="1">Uncharacterized protein</fullName>
    </submittedName>
</protein>
<evidence type="ECO:0000313" key="2">
    <source>
        <dbReference type="Proteomes" id="UP001148662"/>
    </source>
</evidence>
<gene>
    <name evidence="1" type="ORF">NM688_g2881</name>
</gene>
<reference evidence="1" key="1">
    <citation type="submission" date="2022-07" db="EMBL/GenBank/DDBJ databases">
        <title>Genome Sequence of Phlebia brevispora.</title>
        <authorList>
            <person name="Buettner E."/>
        </authorList>
    </citation>
    <scope>NUCLEOTIDE SEQUENCE</scope>
    <source>
        <strain evidence="1">MPL23</strain>
    </source>
</reference>
<sequence>MSVSTDLRYFRYAQANRYCDLAAAVLVVYEHRELISYCFGFPYTELVDSTIVVLQGHYEIEFFWTKRWSFGTYLFLWSRYFSLVYNVASAVGYMVAAKTLSLVVRLVVYALLNLEGTEHVPSACIYPSGVSVTFFHWHGAGTTLSFLTVHAILMLRVNAMYGATRTIFTLCTILFLGELLSFVVFISVKHKDAICMFIHLRIFLSLPPPVWDISNGASIFWHVVSENNPAPGVYICVDGDIGGHSHWMAYEWTTLLCMETILVGLAVYKRWVHRGQYGGSLMKALTTGSIIYFVIILVVFAANQVLWLTNINFLVAQAVLNEVATCFAFSIPAVLANRLMIAVRKHFYRQSSEQSMRTLVALRCAEGTTVVASSEQFDAGIGPMMVEGTVDYAYEMQVSPVAQQLRRLTIGQSDIRFQLYPARCALQQCLKFPWIFLPAAILSLYDRYCNARADINKADLATITPERAAATLVGLSPRCSGCGGPSTWKVRCCHARDTINVPIPCPVFHSPAFSSPAVCNPNDGRPLYRALMHHSSGEPRPSNIELSRDIKDGREDSSPSALSTRSGGFRDLFVCNTETMAFTSLLALVALAAYTTASPARTVACADGTRVTNEACCAFIPVCISANISSVQLSDRPTLFQLAQDLQNTIFQNDCGEDTHEVIRLTFHDAVAISRSQGPKAGGGADGSMLLFPLVEPEFSANNGIDDSVNNLIPFMARHPTISAGDIVQFAGAVALSNCPGAPQLEFLAGRPNKTIAAIEGLIPEPQDSVTKILERFEDAGGFTPFEVVSLLASHSVARADKVDETIDAAPFDSTPFTFDSQVFLEVLLKGTGFPGTGNNTGEVASPLPLSSGSDTGEMRLQSDFALARDERTACFWQSFVNEQEFMAQSFKAAMAKLAVLGHNRDDLIDCSDVVPVPKPAVKKPTTFPATKNSKDLELTCTALRFPTLTTDPGATETLIPHCSDGAMNCTTVQFTGPATAS</sequence>
<keyword evidence="2" id="KW-1185">Reference proteome</keyword>
<evidence type="ECO:0000313" key="1">
    <source>
        <dbReference type="EMBL" id="KAJ3554873.1"/>
    </source>
</evidence>
<name>A0ACC1T7I9_9APHY</name>
<accession>A0ACC1T7I9</accession>
<proteinExistence type="predicted"/>
<dbReference type="Proteomes" id="UP001148662">
    <property type="component" value="Unassembled WGS sequence"/>
</dbReference>
<comment type="caution">
    <text evidence="1">The sequence shown here is derived from an EMBL/GenBank/DDBJ whole genome shotgun (WGS) entry which is preliminary data.</text>
</comment>
<organism evidence="1 2">
    <name type="scientific">Phlebia brevispora</name>
    <dbReference type="NCBI Taxonomy" id="194682"/>
    <lineage>
        <taxon>Eukaryota</taxon>
        <taxon>Fungi</taxon>
        <taxon>Dikarya</taxon>
        <taxon>Basidiomycota</taxon>
        <taxon>Agaricomycotina</taxon>
        <taxon>Agaricomycetes</taxon>
        <taxon>Polyporales</taxon>
        <taxon>Meruliaceae</taxon>
        <taxon>Phlebia</taxon>
    </lineage>
</organism>
<dbReference type="EMBL" id="JANHOG010000389">
    <property type="protein sequence ID" value="KAJ3554873.1"/>
    <property type="molecule type" value="Genomic_DNA"/>
</dbReference>